<reference evidence="9 10" key="1">
    <citation type="submission" date="2024-09" db="EMBL/GenBank/DDBJ databases">
        <authorList>
            <person name="Sun Q."/>
            <person name="Mori K."/>
        </authorList>
    </citation>
    <scope>NUCLEOTIDE SEQUENCE [LARGE SCALE GENOMIC DNA]</scope>
    <source>
        <strain evidence="9 10">CCM 8545</strain>
    </source>
</reference>
<dbReference type="InterPro" id="IPR032818">
    <property type="entry name" value="DedA-like"/>
</dbReference>
<evidence type="ECO:0000256" key="5">
    <source>
        <dbReference type="ARBA" id="ARBA00022989"/>
    </source>
</evidence>
<proteinExistence type="inferred from homology"/>
<evidence type="ECO:0000256" key="1">
    <source>
        <dbReference type="ARBA" id="ARBA00004651"/>
    </source>
</evidence>
<feature type="transmembrane region" description="Helical" evidence="7">
    <location>
        <begin position="177"/>
        <end position="195"/>
    </location>
</feature>
<evidence type="ECO:0000313" key="9">
    <source>
        <dbReference type="EMBL" id="MFC0178961.1"/>
    </source>
</evidence>
<keyword evidence="10" id="KW-1185">Reference proteome</keyword>
<dbReference type="RefSeq" id="WP_385876052.1">
    <property type="nucleotide sequence ID" value="NZ_JBHLXE010000024.1"/>
</dbReference>
<dbReference type="Pfam" id="PF09335">
    <property type="entry name" value="VTT_dom"/>
    <property type="match status" value="1"/>
</dbReference>
<name>A0ABV6CBQ2_9GAMM</name>
<feature type="transmembrane region" description="Helical" evidence="7">
    <location>
        <begin position="31"/>
        <end position="51"/>
    </location>
</feature>
<accession>A0ABV6CBQ2</accession>
<feature type="transmembrane region" description="Helical" evidence="7">
    <location>
        <begin position="6"/>
        <end position="26"/>
    </location>
</feature>
<organism evidence="9 10">
    <name type="scientific">Thorsellia kenyensis</name>
    <dbReference type="NCBI Taxonomy" id="1549888"/>
    <lineage>
        <taxon>Bacteria</taxon>
        <taxon>Pseudomonadati</taxon>
        <taxon>Pseudomonadota</taxon>
        <taxon>Gammaproteobacteria</taxon>
        <taxon>Enterobacterales</taxon>
        <taxon>Thorselliaceae</taxon>
        <taxon>Thorsellia</taxon>
    </lineage>
</organism>
<evidence type="ECO:0000256" key="6">
    <source>
        <dbReference type="ARBA" id="ARBA00023136"/>
    </source>
</evidence>
<evidence type="ECO:0000256" key="4">
    <source>
        <dbReference type="ARBA" id="ARBA00022692"/>
    </source>
</evidence>
<dbReference type="InterPro" id="IPR032816">
    <property type="entry name" value="VTT_dom"/>
</dbReference>
<evidence type="ECO:0000256" key="3">
    <source>
        <dbReference type="ARBA" id="ARBA00022475"/>
    </source>
</evidence>
<evidence type="ECO:0000313" key="10">
    <source>
        <dbReference type="Proteomes" id="UP001589758"/>
    </source>
</evidence>
<comment type="similarity">
    <text evidence="2 7">Belongs to the DedA family.</text>
</comment>
<evidence type="ECO:0000256" key="7">
    <source>
        <dbReference type="RuleBase" id="RU367016"/>
    </source>
</evidence>
<feature type="transmembrane region" description="Helical" evidence="7">
    <location>
        <begin position="57"/>
        <end position="79"/>
    </location>
</feature>
<protein>
    <submittedName>
        <fullName evidence="9">DedA family protein</fullName>
    </submittedName>
</protein>
<feature type="transmembrane region" description="Helical" evidence="7">
    <location>
        <begin position="222"/>
        <end position="243"/>
    </location>
</feature>
<keyword evidence="5 7" id="KW-1133">Transmembrane helix</keyword>
<dbReference type="PANTHER" id="PTHR30353:SF15">
    <property type="entry name" value="INNER MEMBRANE PROTEIN YABI"/>
    <property type="match status" value="1"/>
</dbReference>
<dbReference type="Proteomes" id="UP001589758">
    <property type="component" value="Unassembled WGS sequence"/>
</dbReference>
<evidence type="ECO:0000259" key="8">
    <source>
        <dbReference type="Pfam" id="PF09335"/>
    </source>
</evidence>
<comment type="caution">
    <text evidence="9">The sequence shown here is derived from an EMBL/GenBank/DDBJ whole genome shotgun (WGS) entry which is preliminary data.</text>
</comment>
<feature type="transmembrane region" description="Helical" evidence="7">
    <location>
        <begin position="140"/>
        <end position="165"/>
    </location>
</feature>
<gene>
    <name evidence="9" type="ORF">ACFFIT_02435</name>
</gene>
<keyword evidence="3 7" id="KW-1003">Cell membrane</keyword>
<feature type="domain" description="VTT" evidence="8">
    <location>
        <begin position="36"/>
        <end position="159"/>
    </location>
</feature>
<comment type="subcellular location">
    <subcellularLocation>
        <location evidence="1 7">Cell membrane</location>
        <topology evidence="1 7">Multi-pass membrane protein</topology>
    </subcellularLocation>
</comment>
<sequence length="264" mass="29942">MMDTIAQYLTQSTLIAALILFSITFLESIAVVGLLIPSAVIMTAIGVLIAQDYLNFYLAWSMAFLGCFLGDGLSFFLGVKFNQKIMRWSWLKKQEKIIQKTERSLVENRFTTIIIGRYVGILRPLVPLLSGLLNLSFKKYCIPSLIACITWPILYLMPGIIAGAATEFPEESEPRGFQILLASIIILIWASYYYASKIRNFRKKNTDGIINGASLILFNRPAAIYTIFGFMLIFLSILFYYIIQNPLLDVYLTILKKIFISSLH</sequence>
<keyword evidence="6 7" id="KW-0472">Membrane</keyword>
<keyword evidence="4 7" id="KW-0812">Transmembrane</keyword>
<dbReference type="PANTHER" id="PTHR30353">
    <property type="entry name" value="INNER MEMBRANE PROTEIN DEDA-RELATED"/>
    <property type="match status" value="1"/>
</dbReference>
<dbReference type="EMBL" id="JBHLXE010000024">
    <property type="protein sequence ID" value="MFC0178961.1"/>
    <property type="molecule type" value="Genomic_DNA"/>
</dbReference>
<evidence type="ECO:0000256" key="2">
    <source>
        <dbReference type="ARBA" id="ARBA00010792"/>
    </source>
</evidence>